<dbReference type="GO" id="GO:0003676">
    <property type="term" value="F:nucleic acid binding"/>
    <property type="evidence" value="ECO:0007669"/>
    <property type="project" value="InterPro"/>
</dbReference>
<gene>
    <name evidence="2" type="ORF">COLO4_03186</name>
</gene>
<name>A0A1R3KZE4_9ROSI</name>
<proteinExistence type="predicted"/>
<sequence length="218" mass="23791">MMLLMSYWVVIYNHRVVTAGSRFLLSLNGQSGKIGILELHEGKKARPPTTVHLIVALTQEYGQAQTIHGPTVVLSDLPCGPPPEGTVKLNFDPSFCEKDHRGGIGVVARDHRGLPLGCLAERIAGLYNPFVAEMIAALGEIWWAYDMAFSDIILEAGDDIVRNIISTYAEICAYMTQKLKPTVLHDLIRGRPTTDADRVKLNTEGASRGNPGVLGLTL</sequence>
<feature type="domain" description="RNase H type-1" evidence="1">
    <location>
        <begin position="90"/>
        <end position="166"/>
    </location>
</feature>
<evidence type="ECO:0000259" key="1">
    <source>
        <dbReference type="Pfam" id="PF13456"/>
    </source>
</evidence>
<evidence type="ECO:0000313" key="2">
    <source>
        <dbReference type="EMBL" id="OMP12452.1"/>
    </source>
</evidence>
<evidence type="ECO:0000313" key="3">
    <source>
        <dbReference type="Proteomes" id="UP000187203"/>
    </source>
</evidence>
<accession>A0A1R3KZE4</accession>
<dbReference type="AlphaFoldDB" id="A0A1R3KZE4"/>
<dbReference type="InterPro" id="IPR002156">
    <property type="entry name" value="RNaseH_domain"/>
</dbReference>
<dbReference type="PANTHER" id="PTHR47074">
    <property type="entry name" value="BNAC02G40300D PROTEIN"/>
    <property type="match status" value="1"/>
</dbReference>
<dbReference type="OrthoDB" id="956065at2759"/>
<comment type="caution">
    <text evidence="2">The sequence shown here is derived from an EMBL/GenBank/DDBJ whole genome shotgun (WGS) entry which is preliminary data.</text>
</comment>
<dbReference type="GO" id="GO:0004523">
    <property type="term" value="F:RNA-DNA hybrid ribonuclease activity"/>
    <property type="evidence" value="ECO:0007669"/>
    <property type="project" value="InterPro"/>
</dbReference>
<dbReference type="PANTHER" id="PTHR47074:SF48">
    <property type="entry name" value="POLYNUCLEOTIDYL TRANSFERASE, RIBONUCLEASE H-LIKE SUPERFAMILY PROTEIN"/>
    <property type="match status" value="1"/>
</dbReference>
<dbReference type="Pfam" id="PF13456">
    <property type="entry name" value="RVT_3"/>
    <property type="match status" value="1"/>
</dbReference>
<reference evidence="3" key="1">
    <citation type="submission" date="2013-09" db="EMBL/GenBank/DDBJ databases">
        <title>Corchorus olitorius genome sequencing.</title>
        <authorList>
            <person name="Alam M."/>
            <person name="Haque M.S."/>
            <person name="Islam M.S."/>
            <person name="Emdad E.M."/>
            <person name="Islam M.M."/>
            <person name="Ahmed B."/>
            <person name="Halim A."/>
            <person name="Hossen Q.M.M."/>
            <person name="Hossain M.Z."/>
            <person name="Ahmed R."/>
            <person name="Khan M.M."/>
            <person name="Islam R."/>
            <person name="Rashid M.M."/>
            <person name="Khan S.A."/>
            <person name="Rahman M.S."/>
            <person name="Alam M."/>
            <person name="Yahiya A.S."/>
            <person name="Khan M.S."/>
            <person name="Azam M.S."/>
            <person name="Haque T."/>
            <person name="Lashkar M.Z.H."/>
            <person name="Akhand A.I."/>
            <person name="Morshed G."/>
            <person name="Roy S."/>
            <person name="Uddin K.S."/>
            <person name="Rabeya T."/>
            <person name="Hossain A.S."/>
            <person name="Chowdhury A."/>
            <person name="Snigdha A.R."/>
            <person name="Mortoza M.S."/>
            <person name="Matin S.A."/>
            <person name="Hoque S.M.E."/>
            <person name="Islam M.K."/>
            <person name="Roy D.K."/>
            <person name="Haider R."/>
            <person name="Moosa M.M."/>
            <person name="Elias S.M."/>
            <person name="Hasan A.M."/>
            <person name="Jahan S."/>
            <person name="Shafiuddin M."/>
            <person name="Mahmood N."/>
            <person name="Shommy N.S."/>
        </authorList>
    </citation>
    <scope>NUCLEOTIDE SEQUENCE [LARGE SCALE GENOMIC DNA]</scope>
    <source>
        <strain evidence="3">cv. O-4</strain>
    </source>
</reference>
<dbReference type="Proteomes" id="UP000187203">
    <property type="component" value="Unassembled WGS sequence"/>
</dbReference>
<dbReference type="InterPro" id="IPR052929">
    <property type="entry name" value="RNase_H-like_EbsB-rel"/>
</dbReference>
<keyword evidence="3" id="KW-1185">Reference proteome</keyword>
<organism evidence="2 3">
    <name type="scientific">Corchorus olitorius</name>
    <dbReference type="NCBI Taxonomy" id="93759"/>
    <lineage>
        <taxon>Eukaryota</taxon>
        <taxon>Viridiplantae</taxon>
        <taxon>Streptophyta</taxon>
        <taxon>Embryophyta</taxon>
        <taxon>Tracheophyta</taxon>
        <taxon>Spermatophyta</taxon>
        <taxon>Magnoliopsida</taxon>
        <taxon>eudicotyledons</taxon>
        <taxon>Gunneridae</taxon>
        <taxon>Pentapetalae</taxon>
        <taxon>rosids</taxon>
        <taxon>malvids</taxon>
        <taxon>Malvales</taxon>
        <taxon>Malvaceae</taxon>
        <taxon>Grewioideae</taxon>
        <taxon>Apeibeae</taxon>
        <taxon>Corchorus</taxon>
    </lineage>
</organism>
<dbReference type="EMBL" id="AWUE01009305">
    <property type="protein sequence ID" value="OMP12452.1"/>
    <property type="molecule type" value="Genomic_DNA"/>
</dbReference>
<protein>
    <recommendedName>
        <fullName evidence="1">RNase H type-1 domain-containing protein</fullName>
    </recommendedName>
</protein>